<dbReference type="KEGG" id="eiv:EIN_173860"/>
<name>A0A0A1TW54_ENTIV</name>
<reference evidence="2 3" key="1">
    <citation type="submission" date="2012-10" db="EMBL/GenBank/DDBJ databases">
        <authorList>
            <person name="Zafar N."/>
            <person name="Inman J."/>
            <person name="Hall N."/>
            <person name="Lorenzi H."/>
            <person name="Caler E."/>
        </authorList>
    </citation>
    <scope>NUCLEOTIDE SEQUENCE [LARGE SCALE GENOMIC DNA]</scope>
    <source>
        <strain evidence="2 3">IP1</strain>
    </source>
</reference>
<protein>
    <submittedName>
        <fullName evidence="2">Uncharacterized protein</fullName>
    </submittedName>
</protein>
<dbReference type="OrthoDB" id="29043at2759"/>
<dbReference type="GeneID" id="14883500"/>
<dbReference type="Proteomes" id="UP000014680">
    <property type="component" value="Unassembled WGS sequence"/>
</dbReference>
<gene>
    <name evidence="2" type="ORF">EIN_173860</name>
</gene>
<proteinExistence type="predicted"/>
<dbReference type="VEuPathDB" id="AmoebaDB:EIN_173860"/>
<dbReference type="AlphaFoldDB" id="A0A0A1TW54"/>
<evidence type="ECO:0000256" key="1">
    <source>
        <dbReference type="SAM" id="MobiDB-lite"/>
    </source>
</evidence>
<dbReference type="RefSeq" id="XP_004184057.1">
    <property type="nucleotide sequence ID" value="XM_004184009.1"/>
</dbReference>
<evidence type="ECO:0000313" key="3">
    <source>
        <dbReference type="Proteomes" id="UP000014680"/>
    </source>
</evidence>
<feature type="region of interest" description="Disordered" evidence="1">
    <location>
        <begin position="16"/>
        <end position="42"/>
    </location>
</feature>
<dbReference type="EMBL" id="KB207112">
    <property type="protein sequence ID" value="ELP84711.1"/>
    <property type="molecule type" value="Genomic_DNA"/>
</dbReference>
<keyword evidence="3" id="KW-1185">Reference proteome</keyword>
<evidence type="ECO:0000313" key="2">
    <source>
        <dbReference type="EMBL" id="ELP84711.1"/>
    </source>
</evidence>
<sequence length="187" mass="21260">MSLSYNPITINKSAKSFVPKSKKDAAPKHSTIQPPKGFPPQYLEAFNQADDQTKRSIIEQYNTIVQENAEHEMPTREELLSYEDHTSHDDASDVYDINGLATEIEIDDFKKSMNKLPDKLPAMDFFIAKGFASKLSDTFNILIQPLSVVEASKKVDNQRIEELNVLFLAYLVNKYPDQYKTLAPSKQ</sequence>
<organism evidence="2 3">
    <name type="scientific">Entamoeba invadens IP1</name>
    <dbReference type="NCBI Taxonomy" id="370355"/>
    <lineage>
        <taxon>Eukaryota</taxon>
        <taxon>Amoebozoa</taxon>
        <taxon>Evosea</taxon>
        <taxon>Archamoebae</taxon>
        <taxon>Mastigamoebida</taxon>
        <taxon>Entamoebidae</taxon>
        <taxon>Entamoeba</taxon>
    </lineage>
</organism>
<dbReference type="OMA" id="ENAEHEM"/>
<accession>A0A0A1TW54</accession>